<dbReference type="InterPro" id="IPR036291">
    <property type="entry name" value="NAD(P)-bd_dom_sf"/>
</dbReference>
<dbReference type="InterPro" id="IPR011032">
    <property type="entry name" value="GroES-like_sf"/>
</dbReference>
<keyword evidence="1" id="KW-0560">Oxidoreductase</keyword>
<dbReference type="AlphaFoldDB" id="A0A7V2ZKX0"/>
<dbReference type="PANTHER" id="PTHR44054">
    <property type="entry name" value="SYNAPTIC VESICLE MEMBRANE PROTEIN VAT-1 HOMOLOG-LIKE"/>
    <property type="match status" value="1"/>
</dbReference>
<dbReference type="Gene3D" id="3.90.180.10">
    <property type="entry name" value="Medium-chain alcohol dehydrogenases, catalytic domain"/>
    <property type="match status" value="1"/>
</dbReference>
<name>A0A7V2ZKX0_9BACT</name>
<dbReference type="Pfam" id="PF00107">
    <property type="entry name" value="ADH_zinc_N"/>
    <property type="match status" value="1"/>
</dbReference>
<dbReference type="Gene3D" id="3.40.50.720">
    <property type="entry name" value="NAD(P)-binding Rossmann-like Domain"/>
    <property type="match status" value="1"/>
</dbReference>
<dbReference type="GO" id="GO:0016491">
    <property type="term" value="F:oxidoreductase activity"/>
    <property type="evidence" value="ECO:0007669"/>
    <property type="project" value="UniProtKB-KW"/>
</dbReference>
<reference evidence="3" key="1">
    <citation type="journal article" date="2020" name="mSystems">
        <title>Genome- and Community-Level Interaction Insights into Carbon Utilization and Element Cycling Functions of Hydrothermarchaeota in Hydrothermal Sediment.</title>
        <authorList>
            <person name="Zhou Z."/>
            <person name="Liu Y."/>
            <person name="Xu W."/>
            <person name="Pan J."/>
            <person name="Luo Z.H."/>
            <person name="Li M."/>
        </authorList>
    </citation>
    <scope>NUCLEOTIDE SEQUENCE [LARGE SCALE GENOMIC DNA]</scope>
    <source>
        <strain evidence="3">SpSt-479</strain>
    </source>
</reference>
<proteinExistence type="predicted"/>
<dbReference type="SUPFAM" id="SSF51735">
    <property type="entry name" value="NAD(P)-binding Rossmann-fold domains"/>
    <property type="match status" value="1"/>
</dbReference>
<dbReference type="Pfam" id="PF08240">
    <property type="entry name" value="ADH_N"/>
    <property type="match status" value="1"/>
</dbReference>
<dbReference type="EMBL" id="DSUJ01000008">
    <property type="protein sequence ID" value="HFI91800.1"/>
    <property type="molecule type" value="Genomic_DNA"/>
</dbReference>
<protein>
    <submittedName>
        <fullName evidence="3">Zinc-binding dehydrogenase</fullName>
    </submittedName>
</protein>
<dbReference type="InterPro" id="IPR013154">
    <property type="entry name" value="ADH-like_N"/>
</dbReference>
<dbReference type="InterPro" id="IPR013149">
    <property type="entry name" value="ADH-like_C"/>
</dbReference>
<sequence>MKRNVYKMSKVGSLNRLLSCEEEIPSPKPNEVTIEVKAIGLNFADFFCIHGLYKAAPKYNLIPGLEFSGVVIDKGQDVSEFMIGDKVIGVTKFGAFVTHINLDKNYLMKLPVDWTFEEGASFVVQALTAYYALKELGNIKNNQIVLIHSVAGGVGIYANRIAKKINCTTIGTVGNESKIEKMKNENVDYILIREKNFIAKLIEVLDGRKIDLLLESLTGKYFHQTFNLLAPQGRAIVYGASNFATHTSFPNYLQLAYKYFTRPKVDILKLIEQNRSVMGFNLIWLYEKGSYLKSLLEEIINLNLAKPYIGEIFKFEQMHEAMKKFQSGKTFGKVVVKV</sequence>
<evidence type="ECO:0000313" key="3">
    <source>
        <dbReference type="EMBL" id="HFI91800.1"/>
    </source>
</evidence>
<dbReference type="InterPro" id="IPR052100">
    <property type="entry name" value="SV-ATPase_mito-regulator"/>
</dbReference>
<organism evidence="3">
    <name type="scientific">Ignavibacterium album</name>
    <dbReference type="NCBI Taxonomy" id="591197"/>
    <lineage>
        <taxon>Bacteria</taxon>
        <taxon>Pseudomonadati</taxon>
        <taxon>Ignavibacteriota</taxon>
        <taxon>Ignavibacteria</taxon>
        <taxon>Ignavibacteriales</taxon>
        <taxon>Ignavibacteriaceae</taxon>
        <taxon>Ignavibacterium</taxon>
    </lineage>
</organism>
<dbReference type="PANTHER" id="PTHR44054:SF1">
    <property type="entry name" value="SYNAPTIC VESICLE MEMBRANE PROTEIN VAT-1 HOMOLOG"/>
    <property type="match status" value="1"/>
</dbReference>
<evidence type="ECO:0000259" key="2">
    <source>
        <dbReference type="SMART" id="SM00829"/>
    </source>
</evidence>
<evidence type="ECO:0000256" key="1">
    <source>
        <dbReference type="ARBA" id="ARBA00023002"/>
    </source>
</evidence>
<dbReference type="SUPFAM" id="SSF50129">
    <property type="entry name" value="GroES-like"/>
    <property type="match status" value="1"/>
</dbReference>
<dbReference type="SMART" id="SM00829">
    <property type="entry name" value="PKS_ER"/>
    <property type="match status" value="1"/>
</dbReference>
<comment type="caution">
    <text evidence="3">The sequence shown here is derived from an EMBL/GenBank/DDBJ whole genome shotgun (WGS) entry which is preliminary data.</text>
</comment>
<feature type="domain" description="Enoyl reductase (ER)" evidence="2">
    <location>
        <begin position="12"/>
        <end position="336"/>
    </location>
</feature>
<gene>
    <name evidence="3" type="ORF">ENS31_09785</name>
</gene>
<accession>A0A7V2ZKX0</accession>
<dbReference type="InterPro" id="IPR020843">
    <property type="entry name" value="ER"/>
</dbReference>